<organism evidence="10 11">
    <name type="scientific">Flavisolibacter ginsenosidimutans</name>
    <dbReference type="NCBI Taxonomy" id="661481"/>
    <lineage>
        <taxon>Bacteria</taxon>
        <taxon>Pseudomonadati</taxon>
        <taxon>Bacteroidota</taxon>
        <taxon>Chitinophagia</taxon>
        <taxon>Chitinophagales</taxon>
        <taxon>Chitinophagaceae</taxon>
        <taxon>Flavisolibacter</taxon>
    </lineage>
</organism>
<feature type="domain" description="Peptidase M13 N-terminal" evidence="9">
    <location>
        <begin position="40"/>
        <end position="408"/>
    </location>
</feature>
<dbReference type="InterPro" id="IPR018497">
    <property type="entry name" value="Peptidase_M13_C"/>
</dbReference>
<keyword evidence="4" id="KW-0479">Metal-binding</keyword>
<gene>
    <name evidence="10" type="ORF">FSB75_05090</name>
</gene>
<feature type="domain" description="Peptidase M13 C-terminal" evidence="8">
    <location>
        <begin position="462"/>
        <end position="659"/>
    </location>
</feature>
<evidence type="ECO:0000256" key="7">
    <source>
        <dbReference type="ARBA" id="ARBA00023049"/>
    </source>
</evidence>
<dbReference type="PANTHER" id="PTHR11733">
    <property type="entry name" value="ZINC METALLOPROTEASE FAMILY M13 NEPRILYSIN-RELATED"/>
    <property type="match status" value="1"/>
</dbReference>
<dbReference type="EMBL" id="CP042433">
    <property type="protein sequence ID" value="QEC55306.1"/>
    <property type="molecule type" value="Genomic_DNA"/>
</dbReference>
<dbReference type="SUPFAM" id="SSF55486">
    <property type="entry name" value="Metalloproteases ('zincins'), catalytic domain"/>
    <property type="match status" value="1"/>
</dbReference>
<keyword evidence="5" id="KW-0378">Hydrolase</keyword>
<dbReference type="KEGG" id="fgg:FSB75_05090"/>
<evidence type="ECO:0000256" key="2">
    <source>
        <dbReference type="ARBA" id="ARBA00007357"/>
    </source>
</evidence>
<evidence type="ECO:0000259" key="9">
    <source>
        <dbReference type="Pfam" id="PF05649"/>
    </source>
</evidence>
<comment type="similarity">
    <text evidence="2">Belongs to the peptidase M13 family.</text>
</comment>
<dbReference type="PANTHER" id="PTHR11733:SF167">
    <property type="entry name" value="FI17812P1-RELATED"/>
    <property type="match status" value="1"/>
</dbReference>
<evidence type="ECO:0000256" key="4">
    <source>
        <dbReference type="ARBA" id="ARBA00022723"/>
    </source>
</evidence>
<dbReference type="GO" id="GO:0046872">
    <property type="term" value="F:metal ion binding"/>
    <property type="evidence" value="ECO:0007669"/>
    <property type="project" value="UniProtKB-KW"/>
</dbReference>
<evidence type="ECO:0000313" key="11">
    <source>
        <dbReference type="Proteomes" id="UP000321204"/>
    </source>
</evidence>
<evidence type="ECO:0000313" key="10">
    <source>
        <dbReference type="EMBL" id="QEC55306.1"/>
    </source>
</evidence>
<keyword evidence="6" id="KW-0862">Zinc</keyword>
<dbReference type="RefSeq" id="WP_146783732.1">
    <property type="nucleotide sequence ID" value="NZ_BAABIO010000002.1"/>
</dbReference>
<dbReference type="Pfam" id="PF05649">
    <property type="entry name" value="Peptidase_M13_N"/>
    <property type="match status" value="1"/>
</dbReference>
<evidence type="ECO:0000256" key="3">
    <source>
        <dbReference type="ARBA" id="ARBA00022670"/>
    </source>
</evidence>
<dbReference type="AlphaFoldDB" id="A0A5B8UG71"/>
<dbReference type="GO" id="GO:0016485">
    <property type="term" value="P:protein processing"/>
    <property type="evidence" value="ECO:0007669"/>
    <property type="project" value="TreeGrafter"/>
</dbReference>
<dbReference type="Gene3D" id="3.40.390.10">
    <property type="entry name" value="Collagenase (Catalytic Domain)"/>
    <property type="match status" value="1"/>
</dbReference>
<dbReference type="InterPro" id="IPR024079">
    <property type="entry name" value="MetalloPept_cat_dom_sf"/>
</dbReference>
<evidence type="ECO:0000259" key="8">
    <source>
        <dbReference type="Pfam" id="PF01431"/>
    </source>
</evidence>
<protein>
    <submittedName>
        <fullName evidence="10">M13 family metallopeptidase</fullName>
    </submittedName>
</protein>
<dbReference type="InterPro" id="IPR008753">
    <property type="entry name" value="Peptidase_M13_N"/>
</dbReference>
<keyword evidence="11" id="KW-1185">Reference proteome</keyword>
<keyword evidence="7" id="KW-0482">Metalloprotease</keyword>
<proteinExistence type="inferred from homology"/>
<dbReference type="GO" id="GO:0005886">
    <property type="term" value="C:plasma membrane"/>
    <property type="evidence" value="ECO:0007669"/>
    <property type="project" value="TreeGrafter"/>
</dbReference>
<dbReference type="InterPro" id="IPR042089">
    <property type="entry name" value="Peptidase_M13_dom_2"/>
</dbReference>
<comment type="cofactor">
    <cofactor evidence="1">
        <name>Zn(2+)</name>
        <dbReference type="ChEBI" id="CHEBI:29105"/>
    </cofactor>
</comment>
<accession>A0A5B8UG71</accession>
<evidence type="ECO:0000256" key="6">
    <source>
        <dbReference type="ARBA" id="ARBA00022833"/>
    </source>
</evidence>
<dbReference type="InterPro" id="IPR000718">
    <property type="entry name" value="Peptidase_M13"/>
</dbReference>
<dbReference type="PROSITE" id="PS51885">
    <property type="entry name" value="NEPRILYSIN"/>
    <property type="match status" value="1"/>
</dbReference>
<name>A0A5B8UG71_9BACT</name>
<evidence type="ECO:0000256" key="5">
    <source>
        <dbReference type="ARBA" id="ARBA00022801"/>
    </source>
</evidence>
<dbReference type="Gene3D" id="1.10.1380.10">
    <property type="entry name" value="Neutral endopeptidase , domain2"/>
    <property type="match status" value="1"/>
</dbReference>
<keyword evidence="3" id="KW-0645">Protease</keyword>
<dbReference type="Pfam" id="PF01431">
    <property type="entry name" value="Peptidase_M13"/>
    <property type="match status" value="1"/>
</dbReference>
<dbReference type="OrthoDB" id="9775677at2"/>
<dbReference type="CDD" id="cd08662">
    <property type="entry name" value="M13"/>
    <property type="match status" value="1"/>
</dbReference>
<sequence>MRRIFWLLSSFLLLLILSFNVNERIFKDFLLENIDSTVSPSEDFFQYATGGWLKKHPMPDNQRYWGIGITVQDEIAKRFKLMVQQAANAKSLKGSLLQKIGDFYRSGMDSAAAERNGLRPIRTILRDISNIHSTIDVVKQLASLHRIGINYVGFLDWIWVDGNVMRYQIYQGGMLMRGAEYYKASDPIIARSREALLRYMYLAFKQLGQDSVSASKNASSVYRLDYNIVTSQHQEGSRTMSVADLQKTTPDFNWRVYLQGYGIQHIDSLVVGNPDFFKAFNTLLKETPIEVWKNYLRIFTMMYAANFLNNESFINLLNYNSTYSGQTGTLPRWRRVLYFESNSIGDLLTHLVAKEYFSPAQKLRYTKMAEAFREAFKERIRKLNWMEEPTKQKAIEKLDKMQFRIGYPDTWDNMADVSMRPHAYFENYIQGKRHFIQNGINQLGKPFDKSQWKMEATMREASYDNELNRLTLEPAQFIVPRQKDEDLDDAFMYGYTFAAHEMSHGFDSNGVQYDANGMPVTWWTSKDSLEYESRLSALVRQFNEYVAIDTFHVNGEMTKRENMADLTGLLIGLDALKQTKQYKENQIIGGFTPLQRYFLGFAFRQTYVTRKELLLNQLLTNGHAPDKFRVNGTVVNVSEFYDAFNVRPGDKMYRSENLRVKIW</sequence>
<dbReference type="Proteomes" id="UP000321204">
    <property type="component" value="Chromosome"/>
</dbReference>
<dbReference type="GO" id="GO:0004222">
    <property type="term" value="F:metalloendopeptidase activity"/>
    <property type="evidence" value="ECO:0007669"/>
    <property type="project" value="InterPro"/>
</dbReference>
<evidence type="ECO:0000256" key="1">
    <source>
        <dbReference type="ARBA" id="ARBA00001947"/>
    </source>
</evidence>
<reference evidence="10 11" key="1">
    <citation type="journal article" date="2015" name="Int. J. Syst. Evol. Microbiol.">
        <title>Flavisolibacter ginsenosidimutans sp. nov., with ginsenoside-converting activity isolated from soil used for cultivating ginseng.</title>
        <authorList>
            <person name="Zhao Y."/>
            <person name="Liu Q."/>
            <person name="Kang M.S."/>
            <person name="Jin F."/>
            <person name="Yu H."/>
            <person name="Im W.T."/>
        </authorList>
    </citation>
    <scope>NUCLEOTIDE SEQUENCE [LARGE SCALE GENOMIC DNA]</scope>
    <source>
        <strain evidence="10 11">Gsoil 636</strain>
    </source>
</reference>